<accession>A0ABQ5PTX1</accession>
<keyword evidence="2" id="KW-1185">Reference proteome</keyword>
<reference evidence="1" key="1">
    <citation type="journal article" date="2023" name="Antonie Van Leeuwenhoek">
        <title>Mesoterricola silvestris gen. nov., sp. nov., Mesoterricola sediminis sp. nov., Geothrix oryzae sp. nov., Geothrix edaphica sp. nov., Geothrix rubra sp. nov., and Geothrix limicola sp. nov., six novel members of Acidobacteriota isolated from soils.</title>
        <authorList>
            <person name="Itoh H."/>
            <person name="Sugisawa Y."/>
            <person name="Mise K."/>
            <person name="Xu Z."/>
            <person name="Kuniyasu M."/>
            <person name="Ushijima N."/>
            <person name="Kawano K."/>
            <person name="Kobayashi E."/>
            <person name="Shiratori Y."/>
            <person name="Masuda Y."/>
            <person name="Senoo K."/>
        </authorList>
    </citation>
    <scope>NUCLEOTIDE SEQUENCE</scope>
    <source>
        <strain evidence="1">Red802</strain>
    </source>
</reference>
<dbReference type="Proteomes" id="UP001165044">
    <property type="component" value="Unassembled WGS sequence"/>
</dbReference>
<name>A0ABQ5PTX1_9BACT</name>
<protein>
    <submittedName>
        <fullName evidence="1">Uncharacterized protein</fullName>
    </submittedName>
</protein>
<sequence length="38" mass="3954">MVWAWHVGQWPAQVQEQTGRVAFGAGGGAGTVAAMAIR</sequence>
<proteinExistence type="predicted"/>
<gene>
    <name evidence="1" type="ORF">GETHED_01860</name>
</gene>
<organism evidence="1 2">
    <name type="scientific">Geothrix edaphica</name>
    <dbReference type="NCBI Taxonomy" id="2927976"/>
    <lineage>
        <taxon>Bacteria</taxon>
        <taxon>Pseudomonadati</taxon>
        <taxon>Acidobacteriota</taxon>
        <taxon>Holophagae</taxon>
        <taxon>Holophagales</taxon>
        <taxon>Holophagaceae</taxon>
        <taxon>Geothrix</taxon>
    </lineage>
</organism>
<evidence type="ECO:0000313" key="1">
    <source>
        <dbReference type="EMBL" id="GLH65822.1"/>
    </source>
</evidence>
<evidence type="ECO:0000313" key="2">
    <source>
        <dbReference type="Proteomes" id="UP001165044"/>
    </source>
</evidence>
<dbReference type="EMBL" id="BSDC01000001">
    <property type="protein sequence ID" value="GLH65822.1"/>
    <property type="molecule type" value="Genomic_DNA"/>
</dbReference>
<comment type="caution">
    <text evidence="1">The sequence shown here is derived from an EMBL/GenBank/DDBJ whole genome shotgun (WGS) entry which is preliminary data.</text>
</comment>